<dbReference type="InterPro" id="IPR003325">
    <property type="entry name" value="TerD"/>
</dbReference>
<dbReference type="Gene3D" id="2.60.60.30">
    <property type="entry name" value="sav2460 like domains"/>
    <property type="match status" value="2"/>
</dbReference>
<feature type="region of interest" description="Disordered" evidence="2">
    <location>
        <begin position="50"/>
        <end position="75"/>
    </location>
</feature>
<feature type="compositionally biased region" description="Pro residues" evidence="2">
    <location>
        <begin position="185"/>
        <end position="197"/>
    </location>
</feature>
<dbReference type="AlphaFoldDB" id="A0A380P7K9"/>
<comment type="similarity">
    <text evidence="1">Belongs to the CAPAB/TerDEXZ family.</text>
</comment>
<dbReference type="EMBL" id="UHID01000007">
    <property type="protein sequence ID" value="SUP60502.1"/>
    <property type="molecule type" value="Genomic_DNA"/>
</dbReference>
<organism evidence="4 5">
    <name type="scientific">Streptomyces griseus</name>
    <dbReference type="NCBI Taxonomy" id="1911"/>
    <lineage>
        <taxon>Bacteria</taxon>
        <taxon>Bacillati</taxon>
        <taxon>Actinomycetota</taxon>
        <taxon>Actinomycetes</taxon>
        <taxon>Kitasatosporales</taxon>
        <taxon>Streptomycetaceae</taxon>
        <taxon>Streptomyces</taxon>
    </lineage>
</organism>
<evidence type="ECO:0000313" key="4">
    <source>
        <dbReference type="EMBL" id="SUP60502.1"/>
    </source>
</evidence>
<sequence>MTVTMSKGANIPVPRTPVRLALHWRHGPGVPDAWTAALLMTADGRVAPGGVVGGGRPAPGGGAVRHEGRGAGGDRTTESVHVDLPAVPAHVERVVLVALAGSGTFGAVPGLDVTVTDAAGHRELARYESRDTTTETAFVAGELYRRQGGWKFRAVGQGYAGGAGALAAAHGLAPGLLPAPSATAAPPPARPAPPSAPARPSAVTLTKAAPSVSLAKQGATTGTLHVNLNWQAPPPPRGWFARNAVPRPPLDLDLGALYEMADGTKGVVQALGNAFGDLRRPPWIHLDGDDRTGAVEGGENLTVNLDHTRDFRRVLVFVTIYEGAAGFAGLHATVTLRPQHGAPVTFSLDECDVPSPVCALALLTQGPDGLVVHREARYLVPGRASSPQRALDEAYGWGLRWTPGRK</sequence>
<dbReference type="PANTHER" id="PTHR32097:SF4">
    <property type="entry name" value="GENERAL STRESS PROTEIN 16U"/>
    <property type="match status" value="1"/>
</dbReference>
<dbReference type="InterPro" id="IPR051324">
    <property type="entry name" value="Stress/Tellurium_Resist"/>
</dbReference>
<evidence type="ECO:0000259" key="3">
    <source>
        <dbReference type="Pfam" id="PF02342"/>
    </source>
</evidence>
<gene>
    <name evidence="4" type="primary">yceD_11</name>
    <name evidence="4" type="ORF">NCTC7807_04573</name>
</gene>
<evidence type="ECO:0000256" key="2">
    <source>
        <dbReference type="SAM" id="MobiDB-lite"/>
    </source>
</evidence>
<dbReference type="InterPro" id="IPR017115">
    <property type="entry name" value="Tellurite_resistance_TerA"/>
</dbReference>
<reference evidence="4 5" key="1">
    <citation type="submission" date="2018-06" db="EMBL/GenBank/DDBJ databases">
        <authorList>
            <consortium name="Pathogen Informatics"/>
            <person name="Doyle S."/>
        </authorList>
    </citation>
    <scope>NUCLEOTIDE SEQUENCE [LARGE SCALE GENOMIC DNA]</scope>
    <source>
        <strain evidence="4 5">NCTC7807</strain>
    </source>
</reference>
<evidence type="ECO:0000256" key="1">
    <source>
        <dbReference type="ARBA" id="ARBA00008775"/>
    </source>
</evidence>
<dbReference type="PANTHER" id="PTHR32097">
    <property type="entry name" value="CAMP-BINDING PROTEIN 1-RELATED"/>
    <property type="match status" value="1"/>
</dbReference>
<dbReference type="CDD" id="cd06974">
    <property type="entry name" value="TerD_like"/>
    <property type="match status" value="2"/>
</dbReference>
<dbReference type="Proteomes" id="UP000254150">
    <property type="component" value="Unassembled WGS sequence"/>
</dbReference>
<feature type="domain" description="TerD" evidence="3">
    <location>
        <begin position="1"/>
        <end position="169"/>
    </location>
</feature>
<feature type="region of interest" description="Disordered" evidence="2">
    <location>
        <begin position="179"/>
        <end position="201"/>
    </location>
</feature>
<protein>
    <submittedName>
        <fullName evidence="4">Tellurium resistance protein</fullName>
    </submittedName>
</protein>
<name>A0A380P7K9_STRGR</name>
<dbReference type="PIRSF" id="PIRSF037118">
    <property type="entry name" value="Tellurite_resistance_TerA"/>
    <property type="match status" value="1"/>
</dbReference>
<proteinExistence type="inferred from homology"/>
<evidence type="ECO:0000313" key="5">
    <source>
        <dbReference type="Proteomes" id="UP000254150"/>
    </source>
</evidence>
<dbReference type="Pfam" id="PF02342">
    <property type="entry name" value="TerD"/>
    <property type="match status" value="1"/>
</dbReference>
<accession>A0A380P7K9</accession>
<feature type="compositionally biased region" description="Gly residues" evidence="2">
    <location>
        <begin position="50"/>
        <end position="63"/>
    </location>
</feature>